<keyword evidence="12" id="KW-1185">Reference proteome</keyword>
<dbReference type="STRING" id="87541.AWM71_07280"/>
<dbReference type="GO" id="GO:0003677">
    <property type="term" value="F:DNA binding"/>
    <property type="evidence" value="ECO:0007669"/>
    <property type="project" value="UniProtKB-KW"/>
</dbReference>
<comment type="caution">
    <text evidence="10">The sequence shown here is derived from an EMBL/GenBank/DDBJ whole genome shotgun (WGS) entry which is preliminary data.</text>
</comment>
<gene>
    <name evidence="10" type="ORF">CYJ27_04730</name>
    <name evidence="9" type="ORF">HMPREF3187_00701</name>
</gene>
<evidence type="ECO:0000313" key="10">
    <source>
        <dbReference type="EMBL" id="PKY91381.1"/>
    </source>
</evidence>
<reference evidence="9 11" key="1">
    <citation type="submission" date="2016-01" db="EMBL/GenBank/DDBJ databases">
        <authorList>
            <person name="Oliw E.H."/>
        </authorList>
    </citation>
    <scope>NUCLEOTIDE SEQUENCE [LARGE SCALE GENOMIC DNA]</scope>
    <source>
        <strain evidence="9 11">KA00635</strain>
    </source>
</reference>
<feature type="domain" description="Global transcriptional regulator CodY N-terminal" evidence="7">
    <location>
        <begin position="9"/>
        <end position="191"/>
    </location>
</feature>
<keyword evidence="5" id="KW-0804">Transcription</keyword>
<proteinExistence type="predicted"/>
<dbReference type="Proteomes" id="UP000234775">
    <property type="component" value="Unassembled WGS sequence"/>
</dbReference>
<evidence type="ECO:0000259" key="7">
    <source>
        <dbReference type="Pfam" id="PF06018"/>
    </source>
</evidence>
<protein>
    <recommendedName>
        <fullName evidence="6">Global transcriptional regulator CodY</fullName>
    </recommendedName>
</protein>
<dbReference type="PANTHER" id="PTHR40062">
    <property type="entry name" value="GTP-SENSING TRANSCRIPTIONAL PLEIOTROPIC REPRESSOR CODY"/>
    <property type="match status" value="1"/>
</dbReference>
<evidence type="ECO:0000313" key="9">
    <source>
        <dbReference type="EMBL" id="KXB36853.1"/>
    </source>
</evidence>
<dbReference type="InterPro" id="IPR036388">
    <property type="entry name" value="WH-like_DNA-bd_sf"/>
</dbReference>
<dbReference type="PATRIC" id="fig|87541.4.peg.700"/>
<dbReference type="InterPro" id="IPR036390">
    <property type="entry name" value="WH_DNA-bd_sf"/>
</dbReference>
<dbReference type="PANTHER" id="PTHR40062:SF1">
    <property type="entry name" value="GLOBAL TRANSCRIPTIONAL REGULATOR CODY"/>
    <property type="match status" value="1"/>
</dbReference>
<dbReference type="Gene3D" id="1.10.10.10">
    <property type="entry name" value="Winged helix-like DNA-binding domain superfamily/Winged helix DNA-binding domain"/>
    <property type="match status" value="1"/>
</dbReference>
<dbReference type="InterPro" id="IPR029016">
    <property type="entry name" value="GAF-like_dom_sf"/>
</dbReference>
<sequence>MEPITEKQVLEKIRDINAVVREGNIYDKNTMDNLPFQKLVQFLAISLQSNAYLISEIGELLGYFASYEEVNSERTQAMMEARQLDPRYLQSLALIVNTVANIPITDDRTIFALERRDQYQEGNTTIIPIYEKRQKMGYLILARPHESFTDLDLILGEYVGTILAMEMIFIQRRRVREQEKHRQEVDLAISSLSYSELNALYVIFKDVHEPRVRITASKIAKEENITRSVIVNALRKMESAGVFSSRSLGMKGTHIDTRTMDNLNYLKKRLAEEV</sequence>
<dbReference type="Pfam" id="PF08222">
    <property type="entry name" value="HTH_CodY"/>
    <property type="match status" value="1"/>
</dbReference>
<dbReference type="Gene3D" id="3.30.450.40">
    <property type="match status" value="1"/>
</dbReference>
<dbReference type="SUPFAM" id="SSF46785">
    <property type="entry name" value="Winged helix' DNA-binding domain"/>
    <property type="match status" value="1"/>
</dbReference>
<evidence type="ECO:0000256" key="1">
    <source>
        <dbReference type="ARBA" id="ARBA00022490"/>
    </source>
</evidence>
<dbReference type="InterPro" id="IPR013198">
    <property type="entry name" value="GTP_trans_reg_CodY_C"/>
</dbReference>
<dbReference type="GO" id="GO:0003700">
    <property type="term" value="F:DNA-binding transcription factor activity"/>
    <property type="evidence" value="ECO:0007669"/>
    <property type="project" value="InterPro"/>
</dbReference>
<organism evidence="10 12">
    <name type="scientific">Aerococcus christensenii</name>
    <dbReference type="NCBI Taxonomy" id="87541"/>
    <lineage>
        <taxon>Bacteria</taxon>
        <taxon>Bacillati</taxon>
        <taxon>Bacillota</taxon>
        <taxon>Bacilli</taxon>
        <taxon>Lactobacillales</taxon>
        <taxon>Aerococcaceae</taxon>
        <taxon>Aerococcus</taxon>
    </lineage>
</organism>
<reference evidence="10 12" key="2">
    <citation type="submission" date="2017-12" db="EMBL/GenBank/DDBJ databases">
        <title>Phylogenetic diversity of female urinary microbiome.</title>
        <authorList>
            <person name="Thomas-White K."/>
            <person name="Wolfe A.J."/>
        </authorList>
    </citation>
    <scope>NUCLEOTIDE SEQUENCE [LARGE SCALE GENOMIC DNA]</scope>
    <source>
        <strain evidence="10 12">UMB0844</strain>
    </source>
</reference>
<evidence type="ECO:0000313" key="11">
    <source>
        <dbReference type="Proteomes" id="UP000070422"/>
    </source>
</evidence>
<evidence type="ECO:0000259" key="8">
    <source>
        <dbReference type="Pfam" id="PF08222"/>
    </source>
</evidence>
<evidence type="ECO:0000256" key="5">
    <source>
        <dbReference type="ARBA" id="ARBA00023163"/>
    </source>
</evidence>
<evidence type="ECO:0000313" key="12">
    <source>
        <dbReference type="Proteomes" id="UP000234775"/>
    </source>
</evidence>
<feature type="domain" description="Global transcriptional regulator CodY C-terminal" evidence="8">
    <location>
        <begin position="213"/>
        <end position="256"/>
    </location>
</feature>
<keyword evidence="3" id="KW-0805">Transcription regulation</keyword>
<dbReference type="GO" id="GO:0045892">
    <property type="term" value="P:negative regulation of DNA-templated transcription"/>
    <property type="evidence" value="ECO:0007669"/>
    <property type="project" value="InterPro"/>
</dbReference>
<dbReference type="Proteomes" id="UP000070422">
    <property type="component" value="Unassembled WGS sequence"/>
</dbReference>
<dbReference type="AlphaFoldDB" id="A0A0X8F957"/>
<dbReference type="InterPro" id="IPR010312">
    <property type="entry name" value="Transc_reg_CodY_N"/>
</dbReference>
<evidence type="ECO:0000256" key="3">
    <source>
        <dbReference type="ARBA" id="ARBA00023015"/>
    </source>
</evidence>
<evidence type="ECO:0000256" key="6">
    <source>
        <dbReference type="ARBA" id="ARBA00034538"/>
    </source>
</evidence>
<dbReference type="OrthoDB" id="2056at2"/>
<name>A0A0X8F957_9LACT</name>
<dbReference type="GO" id="GO:0005525">
    <property type="term" value="F:GTP binding"/>
    <property type="evidence" value="ECO:0007669"/>
    <property type="project" value="InterPro"/>
</dbReference>
<dbReference type="RefSeq" id="WP_060777311.1">
    <property type="nucleotide sequence ID" value="NZ_CP014159.1"/>
</dbReference>
<dbReference type="EMBL" id="PKGZ01000003">
    <property type="protein sequence ID" value="PKY91381.1"/>
    <property type="molecule type" value="Genomic_DNA"/>
</dbReference>
<dbReference type="KEGG" id="acg:AWM71_07280"/>
<keyword evidence="1" id="KW-0963">Cytoplasm</keyword>
<evidence type="ECO:0000256" key="2">
    <source>
        <dbReference type="ARBA" id="ARBA00022491"/>
    </source>
</evidence>
<evidence type="ECO:0000256" key="4">
    <source>
        <dbReference type="ARBA" id="ARBA00023125"/>
    </source>
</evidence>
<keyword evidence="4" id="KW-0238">DNA-binding</keyword>
<dbReference type="Pfam" id="PF06018">
    <property type="entry name" value="CodY"/>
    <property type="match status" value="1"/>
</dbReference>
<dbReference type="PIRSF" id="PIRSF011572">
    <property type="entry name" value="GTP_sensing_CodY"/>
    <property type="match status" value="1"/>
</dbReference>
<dbReference type="EMBL" id="LSCQ01000036">
    <property type="protein sequence ID" value="KXB36853.1"/>
    <property type="molecule type" value="Genomic_DNA"/>
</dbReference>
<accession>A0A0X8F957</accession>
<dbReference type="InterPro" id="IPR014154">
    <property type="entry name" value="CodY"/>
</dbReference>
<keyword evidence="2" id="KW-0678">Repressor</keyword>